<sequence length="147" mass="17336">NLTESQLKGYHYHKLTYIGDIMEKLWELPYTSLEYVKLGWYFDTIIIPSEPLQQVAVYLDMTSHGFYGTLTTGIKETYSPPPPPEWIVSKESFIWLQRFQTRNYLILLPATALEPETPYRLNLTLANSYMPYWWGTLYVWLLPESVT</sequence>
<comment type="caution">
    <text evidence="1">The sequence shown here is derived from an EMBL/GenBank/DDBJ whole genome shotgun (WGS) entry which is preliminary data.</text>
</comment>
<dbReference type="AlphaFoldDB" id="X1TT17"/>
<dbReference type="EMBL" id="BARW01009662">
    <property type="protein sequence ID" value="GAI83189.1"/>
    <property type="molecule type" value="Genomic_DNA"/>
</dbReference>
<gene>
    <name evidence="1" type="ORF">S12H4_19337</name>
</gene>
<feature type="non-terminal residue" evidence="1">
    <location>
        <position position="1"/>
    </location>
</feature>
<reference evidence="1" key="1">
    <citation type="journal article" date="2014" name="Front. Microbiol.">
        <title>High frequency of phylogenetically diverse reductive dehalogenase-homologous genes in deep subseafloor sedimentary metagenomes.</title>
        <authorList>
            <person name="Kawai M."/>
            <person name="Futagami T."/>
            <person name="Toyoda A."/>
            <person name="Takaki Y."/>
            <person name="Nishi S."/>
            <person name="Hori S."/>
            <person name="Arai W."/>
            <person name="Tsubouchi T."/>
            <person name="Morono Y."/>
            <person name="Uchiyama I."/>
            <person name="Ito T."/>
            <person name="Fujiyama A."/>
            <person name="Inagaki F."/>
            <person name="Takami H."/>
        </authorList>
    </citation>
    <scope>NUCLEOTIDE SEQUENCE</scope>
    <source>
        <strain evidence="1">Expedition CK06-06</strain>
    </source>
</reference>
<proteinExistence type="predicted"/>
<protein>
    <submittedName>
        <fullName evidence="1">Uncharacterized protein</fullName>
    </submittedName>
</protein>
<name>X1TT17_9ZZZZ</name>
<accession>X1TT17</accession>
<evidence type="ECO:0000313" key="1">
    <source>
        <dbReference type="EMBL" id="GAI83189.1"/>
    </source>
</evidence>
<organism evidence="1">
    <name type="scientific">marine sediment metagenome</name>
    <dbReference type="NCBI Taxonomy" id="412755"/>
    <lineage>
        <taxon>unclassified sequences</taxon>
        <taxon>metagenomes</taxon>
        <taxon>ecological metagenomes</taxon>
    </lineage>
</organism>